<dbReference type="InterPro" id="IPR036890">
    <property type="entry name" value="HATPase_C_sf"/>
</dbReference>
<dbReference type="PIRSF" id="PIRSF036431">
    <property type="entry name" value="STHK_DctB"/>
    <property type="match status" value="1"/>
</dbReference>
<dbReference type="Gene3D" id="3.30.450.20">
    <property type="entry name" value="PAS domain"/>
    <property type="match status" value="2"/>
</dbReference>
<evidence type="ECO:0000256" key="2">
    <source>
        <dbReference type="ARBA" id="ARBA00004651"/>
    </source>
</evidence>
<proteinExistence type="predicted"/>
<name>A0ABW5BR83_9PROT</name>
<evidence type="ECO:0000256" key="4">
    <source>
        <dbReference type="ARBA" id="ARBA00022475"/>
    </source>
</evidence>
<accession>A0ABW5BR83</accession>
<keyword evidence="4" id="KW-1003">Cell membrane</keyword>
<dbReference type="Pfam" id="PF00512">
    <property type="entry name" value="HisKA"/>
    <property type="match status" value="1"/>
</dbReference>
<comment type="catalytic activity">
    <reaction evidence="1">
        <text>ATP + protein L-histidine = ADP + protein N-phospho-L-histidine.</text>
        <dbReference type="EC" id="2.7.13.3"/>
    </reaction>
</comment>
<keyword evidence="6" id="KW-0808">Transferase</keyword>
<evidence type="ECO:0000256" key="1">
    <source>
        <dbReference type="ARBA" id="ARBA00000085"/>
    </source>
</evidence>
<evidence type="ECO:0000313" key="15">
    <source>
        <dbReference type="EMBL" id="MFD2207419.1"/>
    </source>
</evidence>
<dbReference type="SMART" id="SM00388">
    <property type="entry name" value="HisKA"/>
    <property type="match status" value="1"/>
</dbReference>
<dbReference type="Gene3D" id="1.10.287.130">
    <property type="match status" value="1"/>
</dbReference>
<dbReference type="CDD" id="cd00082">
    <property type="entry name" value="HisKA"/>
    <property type="match status" value="1"/>
</dbReference>
<reference evidence="16" key="1">
    <citation type="journal article" date="2019" name="Int. J. Syst. Evol. Microbiol.">
        <title>The Global Catalogue of Microorganisms (GCM) 10K type strain sequencing project: providing services to taxonomists for standard genome sequencing and annotation.</title>
        <authorList>
            <consortium name="The Broad Institute Genomics Platform"/>
            <consortium name="The Broad Institute Genome Sequencing Center for Infectious Disease"/>
            <person name="Wu L."/>
            <person name="Ma J."/>
        </authorList>
    </citation>
    <scope>NUCLEOTIDE SEQUENCE [LARGE SCALE GENOMIC DNA]</scope>
    <source>
        <strain evidence="16">CGMCC 4.7192</strain>
    </source>
</reference>
<protein>
    <recommendedName>
        <fullName evidence="3">histidine kinase</fullName>
        <ecNumber evidence="3">2.7.13.3</ecNumber>
    </recommendedName>
</protein>
<evidence type="ECO:0000313" key="16">
    <source>
        <dbReference type="Proteomes" id="UP001597294"/>
    </source>
</evidence>
<dbReference type="RefSeq" id="WP_380254019.1">
    <property type="nucleotide sequence ID" value="NZ_JBHUII010000011.1"/>
</dbReference>
<evidence type="ECO:0000256" key="7">
    <source>
        <dbReference type="ARBA" id="ARBA00022692"/>
    </source>
</evidence>
<feature type="transmembrane region" description="Helical" evidence="13">
    <location>
        <begin position="12"/>
        <end position="34"/>
    </location>
</feature>
<dbReference type="EC" id="2.7.13.3" evidence="3"/>
<dbReference type="PANTHER" id="PTHR43065">
    <property type="entry name" value="SENSOR HISTIDINE KINASE"/>
    <property type="match status" value="1"/>
</dbReference>
<dbReference type="SUPFAM" id="SSF103190">
    <property type="entry name" value="Sensory domain-like"/>
    <property type="match status" value="1"/>
</dbReference>
<sequence length="595" mass="67120">MLNKNRDVSKKILYGWLLFLTLGIVLTWLTSHWVGVSTALELRQVAKERLSLYQGTLTGALEKYRYLPFVLSGNEDIKQLLTTSRSDPYFSNTVSRSLSATNNKAESNVLYVMDNKGNTLASSNWKDINSFVGHNYSFRPYFLDAMQGKEGRFFAIGIASGIPGFYMSHPVYEKEGIVGVVIVKVNLAPLQRQWRDGGETVFISDENSVIFLSSRDDWLYKTLNPITSERMKQIKSVRQYGNSSLEQLTYKSAKFAGEKIIEINKRKYLETTWIITNQRWNLHYLFPVDLIKERQRTTIAIGSVLLITIFVAALFIRERRQKQISSRRALESEKIQAINQQLEVEIVERRRTEKELRSAQDGLVQAGKLAALGQMSAAIAHEINQPIAAMRTFVASARLLLQKGKIEELDISLQNVTSLTERMGAITGQLKTFARKAPSKLEHVEIMQAISRAIALVQPLLDSGNVVLTIMPPKHLLFVEGDEVRLEQVFINLLRNAIDAMEHIDKKRLEIFVEEKDSNVVIRVRDNGTGLNDTVINQLYDPFFTTKINNEGLGLGLSITYGIVKDLTGHIEATNNAVGGAEFLITFPSSNKPTD</sequence>
<comment type="subcellular location">
    <subcellularLocation>
        <location evidence="2">Cell membrane</location>
        <topology evidence="2">Multi-pass membrane protein</topology>
    </subcellularLocation>
</comment>
<feature type="transmembrane region" description="Helical" evidence="13">
    <location>
        <begin position="299"/>
        <end position="316"/>
    </location>
</feature>
<keyword evidence="9" id="KW-0418">Kinase</keyword>
<feature type="domain" description="Histidine kinase" evidence="14">
    <location>
        <begin position="378"/>
        <end position="591"/>
    </location>
</feature>
<dbReference type="InterPro" id="IPR003594">
    <property type="entry name" value="HATPase_dom"/>
</dbReference>
<dbReference type="InterPro" id="IPR003661">
    <property type="entry name" value="HisK_dim/P_dom"/>
</dbReference>
<keyword evidence="10 15" id="KW-0067">ATP-binding</keyword>
<keyword evidence="16" id="KW-1185">Reference proteome</keyword>
<dbReference type="InterPro" id="IPR017055">
    <property type="entry name" value="Sig_transdc_His_kinase_DctB"/>
</dbReference>
<keyword evidence="5" id="KW-0597">Phosphoprotein</keyword>
<dbReference type="PANTHER" id="PTHR43065:SF46">
    <property type="entry name" value="C4-DICARBOXYLATE TRANSPORT SENSOR PROTEIN DCTB"/>
    <property type="match status" value="1"/>
</dbReference>
<dbReference type="Gene3D" id="3.30.565.10">
    <property type="entry name" value="Histidine kinase-like ATPase, C-terminal domain"/>
    <property type="match status" value="1"/>
</dbReference>
<keyword evidence="8" id="KW-0547">Nucleotide-binding</keyword>
<evidence type="ECO:0000256" key="11">
    <source>
        <dbReference type="ARBA" id="ARBA00022989"/>
    </source>
</evidence>
<dbReference type="InterPro" id="IPR005467">
    <property type="entry name" value="His_kinase_dom"/>
</dbReference>
<dbReference type="SMART" id="SM00387">
    <property type="entry name" value="HATPase_c"/>
    <property type="match status" value="1"/>
</dbReference>
<dbReference type="PRINTS" id="PR00344">
    <property type="entry name" value="BCTRLSENSOR"/>
</dbReference>
<evidence type="ECO:0000256" key="12">
    <source>
        <dbReference type="ARBA" id="ARBA00023012"/>
    </source>
</evidence>
<organism evidence="15 16">
    <name type="scientific">Kiloniella antarctica</name>
    <dbReference type="NCBI Taxonomy" id="1550907"/>
    <lineage>
        <taxon>Bacteria</taxon>
        <taxon>Pseudomonadati</taxon>
        <taxon>Pseudomonadota</taxon>
        <taxon>Alphaproteobacteria</taxon>
        <taxon>Rhodospirillales</taxon>
        <taxon>Kiloniellaceae</taxon>
        <taxon>Kiloniella</taxon>
    </lineage>
</organism>
<evidence type="ECO:0000256" key="9">
    <source>
        <dbReference type="ARBA" id="ARBA00022777"/>
    </source>
</evidence>
<keyword evidence="11 13" id="KW-1133">Transmembrane helix</keyword>
<keyword evidence="13" id="KW-0472">Membrane</keyword>
<dbReference type="Pfam" id="PF02518">
    <property type="entry name" value="HATPase_c"/>
    <property type="match status" value="1"/>
</dbReference>
<comment type="caution">
    <text evidence="15">The sequence shown here is derived from an EMBL/GenBank/DDBJ whole genome shotgun (WGS) entry which is preliminary data.</text>
</comment>
<evidence type="ECO:0000256" key="10">
    <source>
        <dbReference type="ARBA" id="ARBA00022840"/>
    </source>
</evidence>
<dbReference type="PROSITE" id="PS50109">
    <property type="entry name" value="HIS_KIN"/>
    <property type="match status" value="1"/>
</dbReference>
<gene>
    <name evidence="15" type="ORF">ACFSKO_17480</name>
</gene>
<keyword evidence="7 13" id="KW-0812">Transmembrane</keyword>
<dbReference type="InterPro" id="IPR004358">
    <property type="entry name" value="Sig_transdc_His_kin-like_C"/>
</dbReference>
<keyword evidence="12" id="KW-0902">Two-component regulatory system</keyword>
<dbReference type="SUPFAM" id="SSF47384">
    <property type="entry name" value="Homodimeric domain of signal transducing histidine kinase"/>
    <property type="match status" value="1"/>
</dbReference>
<dbReference type="Proteomes" id="UP001597294">
    <property type="component" value="Unassembled WGS sequence"/>
</dbReference>
<dbReference type="InterPro" id="IPR029151">
    <property type="entry name" value="Sensor-like_sf"/>
</dbReference>
<dbReference type="Gene3D" id="6.10.250.3020">
    <property type="match status" value="1"/>
</dbReference>
<evidence type="ECO:0000256" key="5">
    <source>
        <dbReference type="ARBA" id="ARBA00022553"/>
    </source>
</evidence>
<evidence type="ECO:0000256" key="3">
    <source>
        <dbReference type="ARBA" id="ARBA00012438"/>
    </source>
</evidence>
<dbReference type="GO" id="GO:0005524">
    <property type="term" value="F:ATP binding"/>
    <property type="evidence" value="ECO:0007669"/>
    <property type="project" value="UniProtKB-KW"/>
</dbReference>
<dbReference type="EMBL" id="JBHUII010000011">
    <property type="protein sequence ID" value="MFD2207419.1"/>
    <property type="molecule type" value="Genomic_DNA"/>
</dbReference>
<evidence type="ECO:0000256" key="8">
    <source>
        <dbReference type="ARBA" id="ARBA00022741"/>
    </source>
</evidence>
<dbReference type="InterPro" id="IPR036097">
    <property type="entry name" value="HisK_dim/P_sf"/>
</dbReference>
<evidence type="ECO:0000259" key="14">
    <source>
        <dbReference type="PROSITE" id="PS50109"/>
    </source>
</evidence>
<dbReference type="SUPFAM" id="SSF55874">
    <property type="entry name" value="ATPase domain of HSP90 chaperone/DNA topoisomerase II/histidine kinase"/>
    <property type="match status" value="1"/>
</dbReference>
<evidence type="ECO:0000256" key="13">
    <source>
        <dbReference type="SAM" id="Phobius"/>
    </source>
</evidence>
<evidence type="ECO:0000256" key="6">
    <source>
        <dbReference type="ARBA" id="ARBA00022679"/>
    </source>
</evidence>